<keyword evidence="3" id="KW-0804">Transcription</keyword>
<proteinExistence type="predicted"/>
<organism evidence="5 6">
    <name type="scientific">Coccomyxa subellipsoidea</name>
    <dbReference type="NCBI Taxonomy" id="248742"/>
    <lineage>
        <taxon>Eukaryota</taxon>
        <taxon>Viridiplantae</taxon>
        <taxon>Chlorophyta</taxon>
        <taxon>core chlorophytes</taxon>
        <taxon>Trebouxiophyceae</taxon>
        <taxon>Trebouxiophyceae incertae sedis</taxon>
        <taxon>Coccomyxaceae</taxon>
        <taxon>Coccomyxa</taxon>
    </lineage>
</organism>
<name>A0ABR2YBA1_9CHLO</name>
<dbReference type="InterPro" id="IPR036955">
    <property type="entry name" value="AP2/ERF_dom_sf"/>
</dbReference>
<evidence type="ECO:0000256" key="4">
    <source>
        <dbReference type="SAM" id="MobiDB-lite"/>
    </source>
</evidence>
<protein>
    <recommendedName>
        <fullName evidence="7">AP2/ERF domain-containing protein</fullName>
    </recommendedName>
</protein>
<sequence>MDEKVATGKPENGSTLTHAEELTIAEAAAAMQEQQKAMKAHLPIWKPQLRQQPTAAPRRSASETVRLRHDENIPLDTAPSADKPQQATEAGQTIKYSGVSLHRGNSSQRERWRATTSLAGGGQQHIGYYGDRKTAAKMYDEVVIATKGTEHFTNFDRSTYDVSALS</sequence>
<gene>
    <name evidence="5" type="ORF">WJX75_001189</name>
</gene>
<accession>A0ABR2YBA1</accession>
<evidence type="ECO:0000313" key="5">
    <source>
        <dbReference type="EMBL" id="KAK9901537.1"/>
    </source>
</evidence>
<dbReference type="Gene3D" id="3.30.730.10">
    <property type="entry name" value="AP2/ERF domain"/>
    <property type="match status" value="1"/>
</dbReference>
<reference evidence="5 6" key="1">
    <citation type="journal article" date="2024" name="Nat. Commun.">
        <title>Phylogenomics reveals the evolutionary origins of lichenization in chlorophyte algae.</title>
        <authorList>
            <person name="Puginier C."/>
            <person name="Libourel C."/>
            <person name="Otte J."/>
            <person name="Skaloud P."/>
            <person name="Haon M."/>
            <person name="Grisel S."/>
            <person name="Petersen M."/>
            <person name="Berrin J.G."/>
            <person name="Delaux P.M."/>
            <person name="Dal Grande F."/>
            <person name="Keller J."/>
        </authorList>
    </citation>
    <scope>NUCLEOTIDE SEQUENCE [LARGE SCALE GENOMIC DNA]</scope>
    <source>
        <strain evidence="5 6">SAG 216-7</strain>
    </source>
</reference>
<comment type="caution">
    <text evidence="5">The sequence shown here is derived from an EMBL/GenBank/DDBJ whole genome shotgun (WGS) entry which is preliminary data.</text>
</comment>
<dbReference type="EMBL" id="JALJOT010000017">
    <property type="protein sequence ID" value="KAK9901537.1"/>
    <property type="molecule type" value="Genomic_DNA"/>
</dbReference>
<dbReference type="InterPro" id="IPR016177">
    <property type="entry name" value="DNA-bd_dom_sf"/>
</dbReference>
<evidence type="ECO:0000256" key="2">
    <source>
        <dbReference type="ARBA" id="ARBA00023015"/>
    </source>
</evidence>
<feature type="region of interest" description="Disordered" evidence="4">
    <location>
        <begin position="46"/>
        <end position="108"/>
    </location>
</feature>
<keyword evidence="2" id="KW-0805">Transcription regulation</keyword>
<evidence type="ECO:0008006" key="7">
    <source>
        <dbReference type="Google" id="ProtNLM"/>
    </source>
</evidence>
<keyword evidence="6" id="KW-1185">Reference proteome</keyword>
<evidence type="ECO:0000313" key="6">
    <source>
        <dbReference type="Proteomes" id="UP001491310"/>
    </source>
</evidence>
<comment type="subcellular location">
    <subcellularLocation>
        <location evidence="1">Nucleus</location>
    </subcellularLocation>
</comment>
<evidence type="ECO:0000256" key="3">
    <source>
        <dbReference type="ARBA" id="ARBA00023163"/>
    </source>
</evidence>
<evidence type="ECO:0000256" key="1">
    <source>
        <dbReference type="ARBA" id="ARBA00004123"/>
    </source>
</evidence>
<feature type="compositionally biased region" description="Polar residues" evidence="4">
    <location>
        <begin position="83"/>
        <end position="95"/>
    </location>
</feature>
<dbReference type="Proteomes" id="UP001491310">
    <property type="component" value="Unassembled WGS sequence"/>
</dbReference>
<dbReference type="SUPFAM" id="SSF54171">
    <property type="entry name" value="DNA-binding domain"/>
    <property type="match status" value="1"/>
</dbReference>